<dbReference type="AlphaFoldDB" id="A0A418SKU9"/>
<dbReference type="EMBL" id="CP060436">
    <property type="protein sequence ID" value="QPM90962.1"/>
    <property type="molecule type" value="Genomic_DNA"/>
</dbReference>
<protein>
    <recommendedName>
        <fullName evidence="1">AB hydrolase-1 domain-containing protein</fullName>
    </recommendedName>
</protein>
<dbReference type="InterPro" id="IPR000073">
    <property type="entry name" value="AB_hydrolase_1"/>
</dbReference>
<evidence type="ECO:0000259" key="1">
    <source>
        <dbReference type="Pfam" id="PF12697"/>
    </source>
</evidence>
<dbReference type="Gene3D" id="3.40.50.1820">
    <property type="entry name" value="alpha/beta hydrolase"/>
    <property type="match status" value="1"/>
</dbReference>
<keyword evidence="3" id="KW-1185">Reference proteome</keyword>
<dbReference type="KEGG" id="palw:PSAL_022050"/>
<reference evidence="2 3" key="1">
    <citation type="submission" date="2020-08" db="EMBL/GenBank/DDBJ databases">
        <title>Genome sequence of Rhodobacteraceae bacterium Lw-13e.</title>
        <authorList>
            <person name="Poehlein A."/>
            <person name="Wolter L."/>
            <person name="Daniel R."/>
            <person name="Brinkhoff T."/>
        </authorList>
    </citation>
    <scope>NUCLEOTIDE SEQUENCE [LARGE SCALE GENOMIC DNA]</scope>
    <source>
        <strain evidence="2 3">Lw-13e</strain>
    </source>
</reference>
<accession>A0A418SKU9</accession>
<dbReference type="SUPFAM" id="SSF53474">
    <property type="entry name" value="alpha/beta-Hydrolases"/>
    <property type="match status" value="1"/>
</dbReference>
<dbReference type="InterPro" id="IPR029058">
    <property type="entry name" value="AB_hydrolase_fold"/>
</dbReference>
<dbReference type="Pfam" id="PF12697">
    <property type="entry name" value="Abhydrolase_6"/>
    <property type="match status" value="1"/>
</dbReference>
<name>A0A418SKU9_9RHOB</name>
<dbReference type="Proteomes" id="UP000283786">
    <property type="component" value="Chromosome"/>
</dbReference>
<gene>
    <name evidence="2" type="ORF">PSAL_022050</name>
</gene>
<dbReference type="RefSeq" id="WP_119837684.1">
    <property type="nucleotide sequence ID" value="NZ_CP060436.1"/>
</dbReference>
<sequence length="295" mass="31450">MLTRLISAIALLLCLGACSSLPGADKAGAFPLLENGKAKPGVARLIVVIPGAFESTDIFAPILDWDLPDTAVVAYRFPGMDGLPADHRVDIDGSARLIADYVNDIAPRDTYLVGFSTGGPIAIETAERLDHPARALALISSAAGAPSALLASARGAVDMAEAMLRSHSTDPQDTLTENYRTLLYGRDHYGDSAAAAKSETEAEGVRATMVRPSLRLTMAHSASLMTWVPDPDTDLAPARVGFFHGAGDPVFPLPATQRFAGQIHAQKVYTYPGQGHLLYETSSRVFDDIRRFFGL</sequence>
<evidence type="ECO:0000313" key="3">
    <source>
        <dbReference type="Proteomes" id="UP000283786"/>
    </source>
</evidence>
<dbReference type="OrthoDB" id="7650136at2"/>
<organism evidence="2 3">
    <name type="scientific">Pseudooceanicola algae</name>
    <dbReference type="NCBI Taxonomy" id="1537215"/>
    <lineage>
        <taxon>Bacteria</taxon>
        <taxon>Pseudomonadati</taxon>
        <taxon>Pseudomonadota</taxon>
        <taxon>Alphaproteobacteria</taxon>
        <taxon>Rhodobacterales</taxon>
        <taxon>Paracoccaceae</taxon>
        <taxon>Pseudooceanicola</taxon>
    </lineage>
</organism>
<evidence type="ECO:0000313" key="2">
    <source>
        <dbReference type="EMBL" id="QPM90962.1"/>
    </source>
</evidence>
<proteinExistence type="predicted"/>
<feature type="domain" description="AB hydrolase-1" evidence="1">
    <location>
        <begin position="46"/>
        <end position="282"/>
    </location>
</feature>